<sequence length="291" mass="31860">MPTYHPRRTTAPKTIVITGASDGIGAAAARQLHADGHTVVIVGRSPSRTQAIARELSADYYLADFSRLDDVRKLAADLNATYPRIDVLANNAGGIFGDRTKTADGFEKTFQINHLAPFLLTQLLIDKLIKSHATVIQTASVGARLFGNLVIDDLDHDQDFTPQLAYGTTKLENILFTQELNARCHDKGISTAAFHPGTVASSFATESDSFMKRIYSSRIGRAFMISPGKAANQLVWLAETTPGEEWESGVYYERQKPARRLHKQAKDDALAHRLWSRSEQLLASGGPAKPA</sequence>
<dbReference type="Gene3D" id="3.40.50.720">
    <property type="entry name" value="NAD(P)-binding Rossmann-like Domain"/>
    <property type="match status" value="1"/>
</dbReference>
<name>A0AB39QIK8_9ACTN</name>
<evidence type="ECO:0000313" key="2">
    <source>
        <dbReference type="EMBL" id="XDQ42101.1"/>
    </source>
</evidence>
<dbReference type="PANTHER" id="PTHR43157:SF31">
    <property type="entry name" value="PHOSPHATIDYLINOSITOL-GLYCAN BIOSYNTHESIS CLASS F PROTEIN"/>
    <property type="match status" value="1"/>
</dbReference>
<dbReference type="RefSeq" id="WP_369221633.1">
    <property type="nucleotide sequence ID" value="NZ_CP163441.1"/>
</dbReference>
<reference evidence="2" key="1">
    <citation type="submission" date="2024-07" db="EMBL/GenBank/DDBJ databases">
        <authorList>
            <person name="Yu S.T."/>
        </authorList>
    </citation>
    <scope>NUCLEOTIDE SEQUENCE</scope>
    <source>
        <strain evidence="2">R39</strain>
    </source>
</reference>
<keyword evidence="1" id="KW-0560">Oxidoreductase</keyword>
<proteinExistence type="predicted"/>
<dbReference type="PANTHER" id="PTHR43157">
    <property type="entry name" value="PHOSPHATIDYLINOSITOL-GLYCAN BIOSYNTHESIS CLASS F PROTEIN-RELATED"/>
    <property type="match status" value="1"/>
</dbReference>
<dbReference type="SUPFAM" id="SSF51735">
    <property type="entry name" value="NAD(P)-binding Rossmann-fold domains"/>
    <property type="match status" value="1"/>
</dbReference>
<dbReference type="PRINTS" id="PR00081">
    <property type="entry name" value="GDHRDH"/>
</dbReference>
<organism evidence="2">
    <name type="scientific">Streptomyces sp. R39</name>
    <dbReference type="NCBI Taxonomy" id="3238631"/>
    <lineage>
        <taxon>Bacteria</taxon>
        <taxon>Bacillati</taxon>
        <taxon>Actinomycetota</taxon>
        <taxon>Actinomycetes</taxon>
        <taxon>Kitasatosporales</taxon>
        <taxon>Streptomycetaceae</taxon>
        <taxon>Streptomyces</taxon>
    </lineage>
</organism>
<dbReference type="EMBL" id="CP163441">
    <property type="protein sequence ID" value="XDQ42101.1"/>
    <property type="molecule type" value="Genomic_DNA"/>
</dbReference>
<accession>A0AB39QIK8</accession>
<dbReference type="AlphaFoldDB" id="A0AB39QIK8"/>
<dbReference type="InterPro" id="IPR002347">
    <property type="entry name" value="SDR_fam"/>
</dbReference>
<evidence type="ECO:0000256" key="1">
    <source>
        <dbReference type="ARBA" id="ARBA00023002"/>
    </source>
</evidence>
<protein>
    <submittedName>
        <fullName evidence="2">SDR family NAD(P)-dependent oxidoreductase</fullName>
    </submittedName>
</protein>
<dbReference type="GO" id="GO:0016491">
    <property type="term" value="F:oxidoreductase activity"/>
    <property type="evidence" value="ECO:0007669"/>
    <property type="project" value="UniProtKB-KW"/>
</dbReference>
<gene>
    <name evidence="2" type="ORF">AB5J52_07415</name>
</gene>
<dbReference type="InterPro" id="IPR036291">
    <property type="entry name" value="NAD(P)-bd_dom_sf"/>
</dbReference>
<dbReference type="Pfam" id="PF00106">
    <property type="entry name" value="adh_short"/>
    <property type="match status" value="1"/>
</dbReference>